<accession>A0A7G1NY43</accession>
<dbReference type="RefSeq" id="WP_190849336.1">
    <property type="nucleotide sequence ID" value="NZ_AP023440.1"/>
</dbReference>
<protein>
    <submittedName>
        <fullName evidence="2">Uncharacterized protein</fullName>
    </submittedName>
</protein>
<dbReference type="Proteomes" id="UP000516444">
    <property type="component" value="Chromosome"/>
</dbReference>
<dbReference type="EMBL" id="AP023440">
    <property type="protein sequence ID" value="BCL25825.1"/>
    <property type="molecule type" value="Genomic_DNA"/>
</dbReference>
<organism evidence="2 3">
    <name type="scientific">Streptomyces aurantiacus</name>
    <dbReference type="NCBI Taxonomy" id="47760"/>
    <lineage>
        <taxon>Bacteria</taxon>
        <taxon>Bacillati</taxon>
        <taxon>Actinomycetota</taxon>
        <taxon>Actinomycetes</taxon>
        <taxon>Kitasatosporales</taxon>
        <taxon>Streptomycetaceae</taxon>
        <taxon>Streptomyces</taxon>
        <taxon>Streptomyces aurantiacus group</taxon>
    </lineage>
</organism>
<name>A0A7G1NY43_9ACTN</name>
<keyword evidence="3" id="KW-1185">Reference proteome</keyword>
<dbReference type="KEGG" id="sgm:GCM10017557_06840"/>
<feature type="region of interest" description="Disordered" evidence="1">
    <location>
        <begin position="38"/>
        <end position="62"/>
    </location>
</feature>
<evidence type="ECO:0000313" key="2">
    <source>
        <dbReference type="EMBL" id="BCL25825.1"/>
    </source>
</evidence>
<reference evidence="2 3" key="1">
    <citation type="journal article" date="2014" name="Int. J. Syst. Evol. Microbiol.">
        <title>Complete genome sequence of Corynebacterium casei LMG S-19264T (=DSM 44701T), isolated from a smear-ripened cheese.</title>
        <authorList>
            <consortium name="US DOE Joint Genome Institute (JGI-PGF)"/>
            <person name="Walter F."/>
            <person name="Albersmeier A."/>
            <person name="Kalinowski J."/>
            <person name="Ruckert C."/>
        </authorList>
    </citation>
    <scope>NUCLEOTIDE SEQUENCE [LARGE SCALE GENOMIC DNA]</scope>
    <source>
        <strain evidence="2 3">JCM 4677</strain>
    </source>
</reference>
<gene>
    <name evidence="2" type="ORF">GCM10017557_06840</name>
</gene>
<sequence length="62" mass="6748">MDTTQPTQQPEVRIRVTPLRRLSGGTYVPRGSRAVTAQADEAACTGSRERPARTGGRRATHD</sequence>
<proteinExistence type="predicted"/>
<evidence type="ECO:0000256" key="1">
    <source>
        <dbReference type="SAM" id="MobiDB-lite"/>
    </source>
</evidence>
<evidence type="ECO:0000313" key="3">
    <source>
        <dbReference type="Proteomes" id="UP000516444"/>
    </source>
</evidence>
<dbReference type="AlphaFoldDB" id="A0A7G1NY43"/>